<keyword evidence="2" id="KW-0812">Transmembrane</keyword>
<protein>
    <recommendedName>
        <fullName evidence="3">PknH-like extracellular domain-containing protein</fullName>
    </recommendedName>
</protein>
<reference evidence="4 5" key="1">
    <citation type="submission" date="2016-10" db="EMBL/GenBank/DDBJ databases">
        <title>Evaluation of Human, Veterinary and Environmental Mycobacterium chelonae Isolates by Core Genome Phylogenomic Analysis, Targeted Gene Comparison, and Anti-microbial Susceptibility Patterns: A Tale of Mistaken Identities.</title>
        <authorList>
            <person name="Fogelson S.B."/>
            <person name="Camus A.C."/>
            <person name="Lorenz W."/>
            <person name="Vasireddy R."/>
            <person name="Vasireddy S."/>
            <person name="Smith T."/>
            <person name="Brown-Elliott B.A."/>
            <person name="Wallace R.J.Jr."/>
            <person name="Hasan N.A."/>
            <person name="Reischl U."/>
            <person name="Sanchez S."/>
        </authorList>
    </citation>
    <scope>NUCLEOTIDE SEQUENCE [LARGE SCALE GENOMIC DNA]</scope>
    <source>
        <strain evidence="4 5">15515</strain>
    </source>
</reference>
<name>A0A1S1LQI5_MYCCH</name>
<proteinExistence type="predicted"/>
<dbReference type="InterPro" id="IPR026954">
    <property type="entry name" value="PknH-like_Extracell"/>
</dbReference>
<evidence type="ECO:0000256" key="1">
    <source>
        <dbReference type="SAM" id="MobiDB-lite"/>
    </source>
</evidence>
<dbReference type="Pfam" id="PF14032">
    <property type="entry name" value="PknH_C"/>
    <property type="match status" value="1"/>
</dbReference>
<dbReference type="EMBL" id="MLIQ01000021">
    <property type="protein sequence ID" value="OHU52357.1"/>
    <property type="molecule type" value="Genomic_DNA"/>
</dbReference>
<comment type="caution">
    <text evidence="4">The sequence shown here is derived from an EMBL/GenBank/DDBJ whole genome shotgun (WGS) entry which is preliminary data.</text>
</comment>
<evidence type="ECO:0000313" key="5">
    <source>
        <dbReference type="Proteomes" id="UP000180043"/>
    </source>
</evidence>
<gene>
    <name evidence="4" type="ORF">BKG82_19035</name>
</gene>
<feature type="region of interest" description="Disordered" evidence="1">
    <location>
        <begin position="1"/>
        <end position="65"/>
    </location>
</feature>
<dbReference type="Proteomes" id="UP000180043">
    <property type="component" value="Unassembled WGS sequence"/>
</dbReference>
<organism evidence="4 5">
    <name type="scientific">Mycobacteroides chelonae</name>
    <name type="common">Mycobacterium chelonae</name>
    <dbReference type="NCBI Taxonomy" id="1774"/>
    <lineage>
        <taxon>Bacteria</taxon>
        <taxon>Bacillati</taxon>
        <taxon>Actinomycetota</taxon>
        <taxon>Actinomycetes</taxon>
        <taxon>Mycobacteriales</taxon>
        <taxon>Mycobacteriaceae</taxon>
        <taxon>Mycobacteroides</taxon>
    </lineage>
</organism>
<dbReference type="InterPro" id="IPR038232">
    <property type="entry name" value="PknH-like_Extracell_sf"/>
</dbReference>
<feature type="transmembrane region" description="Helical" evidence="2">
    <location>
        <begin position="72"/>
        <end position="93"/>
    </location>
</feature>
<dbReference type="Gene3D" id="3.40.1000.70">
    <property type="entry name" value="PknH-like extracellular domain"/>
    <property type="match status" value="1"/>
</dbReference>
<dbReference type="AlphaFoldDB" id="A0A1S1LQI5"/>
<keyword evidence="2" id="KW-0472">Membrane</keyword>
<feature type="compositionally biased region" description="Polar residues" evidence="1">
    <location>
        <begin position="22"/>
        <end position="39"/>
    </location>
</feature>
<evidence type="ECO:0000313" key="4">
    <source>
        <dbReference type="EMBL" id="OHU52357.1"/>
    </source>
</evidence>
<accession>A0A1S1LQI5</accession>
<evidence type="ECO:0000256" key="2">
    <source>
        <dbReference type="SAM" id="Phobius"/>
    </source>
</evidence>
<sequence length="313" mass="32592">MGEQKAVSGPDSGWNPQPTPLAGQQPTVDPNAGWGNQTPAPGYGGYPGPPPQGEQWGPFTPARPRRSRRKSVVGAIVGVLVLVAGGVITYLVWPAGSSGQPSKPAEAVLPTTALSVSTVRVVPASVLPTDQQLQQATLLDLKKHGDVDTNVYPDSKVDPPSCTIPASPDNASTAGQSVSMAAQLYTDKPGEDYRLSAYVSAAVFDTDDGATAALTKVTDALKGCTSYTYTSDAKPGQPARPWNISDVKTQGTQVTWLNGQAIDATHSTPWKCGRAVRAQANMLVTSTLCSQNPSSGPSKLVDTVITNVNNATK</sequence>
<evidence type="ECO:0000259" key="3">
    <source>
        <dbReference type="Pfam" id="PF14032"/>
    </source>
</evidence>
<keyword evidence="2" id="KW-1133">Transmembrane helix</keyword>
<feature type="domain" description="PknH-like extracellular" evidence="3">
    <location>
        <begin position="124"/>
        <end position="304"/>
    </location>
</feature>